<dbReference type="FunFam" id="3.90.190.10:FF:000114">
    <property type="entry name" value="Tyrosine-protein phosphatase"/>
    <property type="match status" value="1"/>
</dbReference>
<reference evidence="4 5" key="1">
    <citation type="submission" date="2022-05" db="EMBL/GenBank/DDBJ databases">
        <title>Chromosome-level reference genomes for two strains of Caenorhabditis briggsae: an improved platform for comparative genomics.</title>
        <authorList>
            <person name="Stevens L."/>
            <person name="Andersen E.C."/>
        </authorList>
    </citation>
    <scope>NUCLEOTIDE SEQUENCE [LARGE SCALE GENOMIC DNA]</scope>
    <source>
        <strain evidence="4">QX1410_ONT</strain>
        <tissue evidence="4">Whole-organism</tissue>
    </source>
</reference>
<dbReference type="GO" id="GO:0004725">
    <property type="term" value="F:protein tyrosine phosphatase activity"/>
    <property type="evidence" value="ECO:0007669"/>
    <property type="project" value="InterPro"/>
</dbReference>
<gene>
    <name evidence="4" type="ORF">L3Y34_003613</name>
</gene>
<dbReference type="InterPro" id="IPR000242">
    <property type="entry name" value="PTP_cat"/>
</dbReference>
<sequence>MHRRRGVTRGNNNTQDDGTSRKLSKKPSEEKVDNDKKTTKRAGGVLRKIGFLLHPDKQDNGSTLKRKKKKGTERKRSRHQIVWNPDKKVHFNIDKAHATIPLKDGEPITDIKKKVFLKFATEAVKKSPPEYSVEFLKQVKPYPGQPLERKIFDSNPTKNRYKDVICNDVTRVILNDGYDNDYIHANYVNGLNTPFILTQGPTAATVADFWRMIVHTKTAYIVMLCEVVEDGKAKCAHYFPEKVGEAGTYGPWTVLCSLEDASDAHIVKRTLSVKNGDNGKEHILKHLHTKSWPDRSVPQSTMCLLRMLYIIRTAPGPITVHCSAGIGRTGTFVAIEACLQILTDGKELDLLATCKALRNSRAGSIQVDIQYMTLVQVLLNYGKDNGYWEYSDLDDRVELLAWNIEQFIQTRGKVDHILATPSTPALNVAPQPPAPLVPVVLPKEPTSYCSPAHKAAECVEKICDKILKPIRSKDKDQHEHKDKDVKEQKSPKEHKEEPKLHPLPTTPSKSSTEDGDDAEMQPTQKLDTIKLDTVKKENDDVTTGKLGPSPKAALLGTTSKDSTASKDSKDSGTELNTKVSRELALEIHGSEKKKGGGSKEGFKLKRKSVLYLRDRCSSTIQLFYFSP</sequence>
<feature type="region of interest" description="Disordered" evidence="1">
    <location>
        <begin position="470"/>
        <end position="600"/>
    </location>
</feature>
<feature type="compositionally biased region" description="Basic and acidic residues" evidence="1">
    <location>
        <begin position="563"/>
        <end position="572"/>
    </location>
</feature>
<protein>
    <submittedName>
        <fullName evidence="4">Uncharacterized protein</fullName>
    </submittedName>
</protein>
<proteinExistence type="predicted"/>
<evidence type="ECO:0000259" key="2">
    <source>
        <dbReference type="PROSITE" id="PS50055"/>
    </source>
</evidence>
<evidence type="ECO:0000313" key="5">
    <source>
        <dbReference type="Proteomes" id="UP000827892"/>
    </source>
</evidence>
<dbReference type="InterPro" id="IPR016130">
    <property type="entry name" value="Tyr_Pase_AS"/>
</dbReference>
<dbReference type="Proteomes" id="UP000827892">
    <property type="component" value="Chromosome IV"/>
</dbReference>
<dbReference type="InterPro" id="IPR029021">
    <property type="entry name" value="Prot-tyrosine_phosphatase-like"/>
</dbReference>
<organism evidence="4 5">
    <name type="scientific">Caenorhabditis briggsae</name>
    <dbReference type="NCBI Taxonomy" id="6238"/>
    <lineage>
        <taxon>Eukaryota</taxon>
        <taxon>Metazoa</taxon>
        <taxon>Ecdysozoa</taxon>
        <taxon>Nematoda</taxon>
        <taxon>Chromadorea</taxon>
        <taxon>Rhabditida</taxon>
        <taxon>Rhabditina</taxon>
        <taxon>Rhabditomorpha</taxon>
        <taxon>Rhabditoidea</taxon>
        <taxon>Rhabditidae</taxon>
        <taxon>Peloderinae</taxon>
        <taxon>Caenorhabditis</taxon>
    </lineage>
</organism>
<feature type="region of interest" description="Disordered" evidence="1">
    <location>
        <begin position="1"/>
        <end position="79"/>
    </location>
</feature>
<evidence type="ECO:0000256" key="1">
    <source>
        <dbReference type="SAM" id="MobiDB-lite"/>
    </source>
</evidence>
<dbReference type="PANTHER" id="PTHR46163:SF25">
    <property type="entry name" value="PROTEIN-TYROSINE PHOSPHATASE"/>
    <property type="match status" value="1"/>
</dbReference>
<feature type="domain" description="Tyrosine-protein phosphatase" evidence="2">
    <location>
        <begin position="155"/>
        <end position="381"/>
    </location>
</feature>
<accession>A0AAE9A9Q3</accession>
<dbReference type="Pfam" id="PF00102">
    <property type="entry name" value="Y_phosphatase"/>
    <property type="match status" value="1"/>
</dbReference>
<dbReference type="SUPFAM" id="SSF52799">
    <property type="entry name" value="(Phosphotyrosine protein) phosphatases II"/>
    <property type="match status" value="1"/>
</dbReference>
<evidence type="ECO:0000259" key="3">
    <source>
        <dbReference type="PROSITE" id="PS50056"/>
    </source>
</evidence>
<dbReference type="EMBL" id="CP090894">
    <property type="protein sequence ID" value="ULT94258.1"/>
    <property type="molecule type" value="Genomic_DNA"/>
</dbReference>
<dbReference type="SMART" id="SM00194">
    <property type="entry name" value="PTPc"/>
    <property type="match status" value="1"/>
</dbReference>
<name>A0AAE9A9Q3_CAEBR</name>
<dbReference type="PROSITE" id="PS50055">
    <property type="entry name" value="TYR_PHOSPHATASE_PTP"/>
    <property type="match status" value="1"/>
</dbReference>
<dbReference type="CDD" id="cd00047">
    <property type="entry name" value="PTPc"/>
    <property type="match status" value="1"/>
</dbReference>
<dbReference type="InterPro" id="IPR052782">
    <property type="entry name" value="Oocyte-zygote_transition_reg"/>
</dbReference>
<dbReference type="SMART" id="SM00404">
    <property type="entry name" value="PTPc_motif"/>
    <property type="match status" value="1"/>
</dbReference>
<dbReference type="InterPro" id="IPR000387">
    <property type="entry name" value="Tyr_Pase_dom"/>
</dbReference>
<dbReference type="PROSITE" id="PS50056">
    <property type="entry name" value="TYR_PHOSPHATASE_2"/>
    <property type="match status" value="1"/>
</dbReference>
<dbReference type="PROSITE" id="PS00383">
    <property type="entry name" value="TYR_PHOSPHATASE_1"/>
    <property type="match status" value="1"/>
</dbReference>
<feature type="domain" description="Tyrosine specific protein phosphatases" evidence="3">
    <location>
        <begin position="305"/>
        <end position="372"/>
    </location>
</feature>
<dbReference type="PRINTS" id="PR00700">
    <property type="entry name" value="PRTYPHPHTASE"/>
</dbReference>
<feature type="compositionally biased region" description="Basic and acidic residues" evidence="1">
    <location>
        <begin position="470"/>
        <end position="500"/>
    </location>
</feature>
<feature type="compositionally biased region" description="Basic and acidic residues" evidence="1">
    <location>
        <begin position="26"/>
        <end position="37"/>
    </location>
</feature>
<feature type="compositionally biased region" description="Basic and acidic residues" evidence="1">
    <location>
        <begin position="579"/>
        <end position="594"/>
    </location>
</feature>
<feature type="compositionally biased region" description="Basic residues" evidence="1">
    <location>
        <begin position="64"/>
        <end position="79"/>
    </location>
</feature>
<dbReference type="InterPro" id="IPR003595">
    <property type="entry name" value="Tyr_Pase_cat"/>
</dbReference>
<dbReference type="AlphaFoldDB" id="A0AAE9A9Q3"/>
<evidence type="ECO:0000313" key="4">
    <source>
        <dbReference type="EMBL" id="ULT94258.1"/>
    </source>
</evidence>
<dbReference type="Gene3D" id="3.90.190.10">
    <property type="entry name" value="Protein tyrosine phosphatase superfamily"/>
    <property type="match status" value="1"/>
</dbReference>
<dbReference type="PANTHER" id="PTHR46163">
    <property type="entry name" value="TYROSINE-PROTEIN PHOSPHATASE-RELATED"/>
    <property type="match status" value="1"/>
</dbReference>
<feature type="compositionally biased region" description="Basic and acidic residues" evidence="1">
    <location>
        <begin position="527"/>
        <end position="539"/>
    </location>
</feature>